<evidence type="ECO:0000259" key="2">
    <source>
        <dbReference type="PROSITE" id="PS50112"/>
    </source>
</evidence>
<dbReference type="SUPFAM" id="SSF55073">
    <property type="entry name" value="Nucleotide cyclase"/>
    <property type="match status" value="1"/>
</dbReference>
<accession>A0ABX5UFB0</accession>
<dbReference type="Pfam" id="PF00990">
    <property type="entry name" value="GGDEF"/>
    <property type="match status" value="1"/>
</dbReference>
<dbReference type="InterPro" id="IPR000014">
    <property type="entry name" value="PAS"/>
</dbReference>
<feature type="transmembrane region" description="Helical" evidence="1">
    <location>
        <begin position="379"/>
        <end position="397"/>
    </location>
</feature>
<sequence length="1034" mass="114404">MAFRYSAILPNVCYALHRDRHCAFERRPRWKTCIQDIPRDNLTTRRAITAGVERGSNISYWHYMLPWATAFFPVIYAMVFLPRFKRIALAPSLAAVSAAVMLLLTFVTLQVVGQSMARQVEQEIGQNLAELSFQTTDKLDRGMYERYREVQLIAERYEITSASVPVPAKRAVLERMQETHPYYAWIGITDNSGQVKIATGALLEGKNVAARPWFQAANRGVHLLDVHEAVLLAKLLPNPTGEPKRFFDVAFPYRDADGQVLGILGTHLSWQWAADVQRSVLRPLAERKGVDTLILSKGGAVLLGPAEYADKVLDPQSFQLARRGMNGAVIEAWPDGRRYLVGYSKSRGHDSYPGLEWTVLVRQPLDEAFRPVDALRAKILWGGIGAAALVSLLVWLLSRGIARPLERITRHAGELTAGQLDRIPPVHSRLAEVQILQAALNELLAKVRVKEAGLRDLNATLEKRVVERTAALHAAVEDTRKSEHRVRAIIDTALDAFVGVDAQGRITDWNPRAEEIFGRTRAEVLGKTVTETIIPPRFRQAHEDGMRRFGVGSSSGVVGKRLQLFALRGSGAEFPVEMTIGLIDAGDTHFFGTFIQDISQRKEIEDTLARERELLDVVLDSIDVGVVVCSRDGEVTMFNRAAREIHGLPSTPLRSDEWADHYRLFLGDGQTPLVAEGAPLFRALRGELVENAEVVVRPLHGTPRFLFASGRALHAQDGTGIGAVIALKDVTVLKESARRLEASERSLRTITNNLPVLIGYVDHTERYTFANATYETWFGVQAGSIPGKTVREVMGEELYLAHRDKLRGTDDDVTFEMTIGQGTLARTVEVTRIPDVHDGVCNGVYVLGADISAAKRHEEELRRLARVDMLTGLPNRRSYQEGLEAAAQRARRSGHGLALMFLDVDHFKQVNDTLGHAAGDIVLQEFARRVKGAVRVTDTVCRLAGDEFTVILEGLNGRDEAALVAEKIIAAFQAPFDLATGARKVSTSVGVAYTKEFPVVLAELNETADRALYAAKSRGRGCFTVADMRAEKAA</sequence>
<dbReference type="NCBIfam" id="TIGR00229">
    <property type="entry name" value="sensory_box"/>
    <property type="match status" value="2"/>
</dbReference>
<dbReference type="Gene3D" id="6.10.340.10">
    <property type="match status" value="1"/>
</dbReference>
<proteinExistence type="predicted"/>
<feature type="domain" description="HAMP" evidence="3">
    <location>
        <begin position="399"/>
        <end position="452"/>
    </location>
</feature>
<feature type="domain" description="GGDEF" evidence="4">
    <location>
        <begin position="895"/>
        <end position="1028"/>
    </location>
</feature>
<evidence type="ECO:0000256" key="1">
    <source>
        <dbReference type="SAM" id="Phobius"/>
    </source>
</evidence>
<dbReference type="CDD" id="cd12914">
    <property type="entry name" value="PDC1_DGC_like"/>
    <property type="match status" value="1"/>
</dbReference>
<keyword evidence="1" id="KW-1133">Transmembrane helix</keyword>
<dbReference type="Gene3D" id="3.30.450.20">
    <property type="entry name" value="PAS domain"/>
    <property type="match status" value="4"/>
</dbReference>
<dbReference type="InterPro" id="IPR043128">
    <property type="entry name" value="Rev_trsase/Diguanyl_cyclase"/>
</dbReference>
<evidence type="ECO:0000313" key="6">
    <source>
        <dbReference type="Proteomes" id="UP000298763"/>
    </source>
</evidence>
<dbReference type="InterPro" id="IPR003660">
    <property type="entry name" value="HAMP_dom"/>
</dbReference>
<dbReference type="Pfam" id="PF00672">
    <property type="entry name" value="HAMP"/>
    <property type="match status" value="1"/>
</dbReference>
<dbReference type="Pfam" id="PF08448">
    <property type="entry name" value="PAS_4"/>
    <property type="match status" value="2"/>
</dbReference>
<evidence type="ECO:0000313" key="5">
    <source>
        <dbReference type="EMBL" id="QCP10452.1"/>
    </source>
</evidence>
<reference evidence="5 6" key="1">
    <citation type="submission" date="2019-05" db="EMBL/GenBank/DDBJ databases">
        <title>Draft Genome Sequences of Six Type Strains of the Genus Massilia.</title>
        <authorList>
            <person name="Miess H."/>
            <person name="Frediansyhah A."/>
            <person name="Gross H."/>
        </authorList>
    </citation>
    <scope>NUCLEOTIDE SEQUENCE [LARGE SCALE GENOMIC DNA]</scope>
    <source>
        <strain evidence="5 6">DSMZ 26121</strain>
    </source>
</reference>
<dbReference type="PROSITE" id="PS50887">
    <property type="entry name" value="GGDEF"/>
    <property type="match status" value="1"/>
</dbReference>
<organism evidence="5 6">
    <name type="scientific">Pseudoduganella umbonata</name>
    <dbReference type="NCBI Taxonomy" id="864828"/>
    <lineage>
        <taxon>Bacteria</taxon>
        <taxon>Pseudomonadati</taxon>
        <taxon>Pseudomonadota</taxon>
        <taxon>Betaproteobacteria</taxon>
        <taxon>Burkholderiales</taxon>
        <taxon>Oxalobacteraceae</taxon>
        <taxon>Telluria group</taxon>
        <taxon>Pseudoduganella</taxon>
    </lineage>
</organism>
<dbReference type="SUPFAM" id="SSF55785">
    <property type="entry name" value="PYP-like sensor domain (PAS domain)"/>
    <property type="match status" value="3"/>
</dbReference>
<dbReference type="PROSITE" id="PS50885">
    <property type="entry name" value="HAMP"/>
    <property type="match status" value="1"/>
</dbReference>
<dbReference type="CDD" id="cd01949">
    <property type="entry name" value="GGDEF"/>
    <property type="match status" value="1"/>
</dbReference>
<dbReference type="PANTHER" id="PTHR44757:SF2">
    <property type="entry name" value="BIOFILM ARCHITECTURE MAINTENANCE PROTEIN MBAA"/>
    <property type="match status" value="1"/>
</dbReference>
<gene>
    <name evidence="5" type="ORF">FCL38_08440</name>
</gene>
<feature type="transmembrane region" description="Helical" evidence="1">
    <location>
        <begin position="93"/>
        <end position="112"/>
    </location>
</feature>
<evidence type="ECO:0000259" key="4">
    <source>
        <dbReference type="PROSITE" id="PS50887"/>
    </source>
</evidence>
<protein>
    <submittedName>
        <fullName evidence="5">Diguanylate cyclase</fullName>
    </submittedName>
</protein>
<dbReference type="Pfam" id="PF00989">
    <property type="entry name" value="PAS"/>
    <property type="match status" value="1"/>
</dbReference>
<keyword evidence="1" id="KW-0812">Transmembrane</keyword>
<dbReference type="CDD" id="cd00130">
    <property type="entry name" value="PAS"/>
    <property type="match status" value="1"/>
</dbReference>
<dbReference type="PANTHER" id="PTHR44757">
    <property type="entry name" value="DIGUANYLATE CYCLASE DGCP"/>
    <property type="match status" value="1"/>
</dbReference>
<dbReference type="InterPro" id="IPR035965">
    <property type="entry name" value="PAS-like_dom_sf"/>
</dbReference>
<feature type="transmembrane region" description="Helical" evidence="1">
    <location>
        <begin position="60"/>
        <end position="81"/>
    </location>
</feature>
<dbReference type="Gene3D" id="3.30.70.270">
    <property type="match status" value="1"/>
</dbReference>
<dbReference type="EMBL" id="CP040017">
    <property type="protein sequence ID" value="QCP10452.1"/>
    <property type="molecule type" value="Genomic_DNA"/>
</dbReference>
<dbReference type="InterPro" id="IPR013656">
    <property type="entry name" value="PAS_4"/>
</dbReference>
<dbReference type="SMART" id="SM00091">
    <property type="entry name" value="PAS"/>
    <property type="match status" value="3"/>
</dbReference>
<feature type="domain" description="PAS" evidence="2">
    <location>
        <begin position="482"/>
        <end position="536"/>
    </location>
</feature>
<dbReference type="SMART" id="SM00304">
    <property type="entry name" value="HAMP"/>
    <property type="match status" value="1"/>
</dbReference>
<dbReference type="InterPro" id="IPR052155">
    <property type="entry name" value="Biofilm_reg_signaling"/>
</dbReference>
<keyword evidence="6" id="KW-1185">Reference proteome</keyword>
<dbReference type="Proteomes" id="UP000298763">
    <property type="component" value="Chromosome"/>
</dbReference>
<dbReference type="InterPro" id="IPR000160">
    <property type="entry name" value="GGDEF_dom"/>
</dbReference>
<dbReference type="NCBIfam" id="TIGR00254">
    <property type="entry name" value="GGDEF"/>
    <property type="match status" value="1"/>
</dbReference>
<dbReference type="InterPro" id="IPR013767">
    <property type="entry name" value="PAS_fold"/>
</dbReference>
<dbReference type="SMART" id="SM00267">
    <property type="entry name" value="GGDEF"/>
    <property type="match status" value="1"/>
</dbReference>
<dbReference type="InterPro" id="IPR029787">
    <property type="entry name" value="Nucleotide_cyclase"/>
</dbReference>
<name>A0ABX5UFB0_9BURK</name>
<keyword evidence="1" id="KW-0472">Membrane</keyword>
<evidence type="ECO:0000259" key="3">
    <source>
        <dbReference type="PROSITE" id="PS50885"/>
    </source>
</evidence>
<dbReference type="PROSITE" id="PS50112">
    <property type="entry name" value="PAS"/>
    <property type="match status" value="1"/>
</dbReference>